<dbReference type="AlphaFoldDB" id="A0A158CLA2"/>
<keyword evidence="7" id="KW-1185">Reference proteome</keyword>
<feature type="domain" description="HTH tetR-type" evidence="5">
    <location>
        <begin position="9"/>
        <end position="71"/>
    </location>
</feature>
<dbReference type="GO" id="GO:0003677">
    <property type="term" value="F:DNA binding"/>
    <property type="evidence" value="ECO:0007669"/>
    <property type="project" value="UniProtKB-UniRule"/>
</dbReference>
<dbReference type="Pfam" id="PF16925">
    <property type="entry name" value="TetR_C_13"/>
    <property type="match status" value="1"/>
</dbReference>
<evidence type="ECO:0000256" key="4">
    <source>
        <dbReference type="PROSITE-ProRule" id="PRU00335"/>
    </source>
</evidence>
<dbReference type="Gene3D" id="1.10.10.60">
    <property type="entry name" value="Homeodomain-like"/>
    <property type="match status" value="1"/>
</dbReference>
<dbReference type="Pfam" id="PF00440">
    <property type="entry name" value="TetR_N"/>
    <property type="match status" value="1"/>
</dbReference>
<name>A0A158CLA2_9BURK</name>
<dbReference type="InterPro" id="IPR011075">
    <property type="entry name" value="TetR_C"/>
</dbReference>
<keyword evidence="1" id="KW-0805">Transcription regulation</keyword>
<dbReference type="InterPro" id="IPR001647">
    <property type="entry name" value="HTH_TetR"/>
</dbReference>
<dbReference type="Gene3D" id="1.10.357.10">
    <property type="entry name" value="Tetracycline Repressor, domain 2"/>
    <property type="match status" value="1"/>
</dbReference>
<evidence type="ECO:0000256" key="3">
    <source>
        <dbReference type="ARBA" id="ARBA00023163"/>
    </source>
</evidence>
<dbReference type="PROSITE" id="PS50977">
    <property type="entry name" value="HTH_TETR_2"/>
    <property type="match status" value="1"/>
</dbReference>
<dbReference type="PANTHER" id="PTHR47506">
    <property type="entry name" value="TRANSCRIPTIONAL REGULATORY PROTEIN"/>
    <property type="match status" value="1"/>
</dbReference>
<evidence type="ECO:0000256" key="1">
    <source>
        <dbReference type="ARBA" id="ARBA00023015"/>
    </source>
</evidence>
<dbReference type="RefSeq" id="WP_061163401.1">
    <property type="nucleotide sequence ID" value="NZ_FCOI02000025.1"/>
</dbReference>
<dbReference type="Proteomes" id="UP000054624">
    <property type="component" value="Unassembled WGS sequence"/>
</dbReference>
<dbReference type="PANTHER" id="PTHR47506:SF1">
    <property type="entry name" value="HTH-TYPE TRANSCRIPTIONAL REGULATOR YJDC"/>
    <property type="match status" value="1"/>
</dbReference>
<dbReference type="SUPFAM" id="SSF48498">
    <property type="entry name" value="Tetracyclin repressor-like, C-terminal domain"/>
    <property type="match status" value="1"/>
</dbReference>
<evidence type="ECO:0000313" key="7">
    <source>
        <dbReference type="Proteomes" id="UP000054624"/>
    </source>
</evidence>
<dbReference type="InterPro" id="IPR036271">
    <property type="entry name" value="Tet_transcr_reg_TetR-rel_C_sf"/>
</dbReference>
<feature type="DNA-binding region" description="H-T-H motif" evidence="4">
    <location>
        <begin position="34"/>
        <end position="53"/>
    </location>
</feature>
<organism evidence="6 7">
    <name type="scientific">Caballeronia temeraria</name>
    <dbReference type="NCBI Taxonomy" id="1777137"/>
    <lineage>
        <taxon>Bacteria</taxon>
        <taxon>Pseudomonadati</taxon>
        <taxon>Pseudomonadota</taxon>
        <taxon>Betaproteobacteria</taxon>
        <taxon>Burkholderiales</taxon>
        <taxon>Burkholderiaceae</taxon>
        <taxon>Caballeronia</taxon>
    </lineage>
</organism>
<evidence type="ECO:0000259" key="5">
    <source>
        <dbReference type="PROSITE" id="PS50977"/>
    </source>
</evidence>
<protein>
    <submittedName>
        <fullName evidence="6">TetR family transcriptional regulator</fullName>
    </submittedName>
</protein>
<accession>A0A158CLA2</accession>
<gene>
    <name evidence="6" type="ORF">AWB76_05708</name>
</gene>
<keyword evidence="3" id="KW-0804">Transcription</keyword>
<dbReference type="EMBL" id="FCOI02000025">
    <property type="protein sequence ID" value="SAK83128.1"/>
    <property type="molecule type" value="Genomic_DNA"/>
</dbReference>
<evidence type="ECO:0000256" key="2">
    <source>
        <dbReference type="ARBA" id="ARBA00023125"/>
    </source>
</evidence>
<reference evidence="7" key="1">
    <citation type="submission" date="2016-01" db="EMBL/GenBank/DDBJ databases">
        <authorList>
            <person name="Peeters Charlotte."/>
        </authorList>
    </citation>
    <scope>NUCLEOTIDE SEQUENCE [LARGE SCALE GENOMIC DNA]</scope>
</reference>
<dbReference type="SUPFAM" id="SSF46689">
    <property type="entry name" value="Homeodomain-like"/>
    <property type="match status" value="1"/>
</dbReference>
<sequence length="223" mass="24259">MVQRGRPRTFDRDAAIISAMHLFWEHGYESTSLSQLKAAIGGGISAPSFYAAFESKEALYKEALERYMEIYGKVTRSLHDTSLPPREGVFLAMLRSARMQTESGHPKGCMVALGVVGASSTGSEAVTQLLREVRNRTRAGFRACVARGIESGELRSSTDPASLSIALDCFFQGLSVLARDRVRHAVIEKAVNDAMGIWDAAVDQPVPKEVCKTQHGLSLPEGT</sequence>
<dbReference type="InterPro" id="IPR009057">
    <property type="entry name" value="Homeodomain-like_sf"/>
</dbReference>
<dbReference type="OrthoDB" id="270177at2"/>
<evidence type="ECO:0000313" key="6">
    <source>
        <dbReference type="EMBL" id="SAK83128.1"/>
    </source>
</evidence>
<dbReference type="STRING" id="1777137.AWB76_05708"/>
<keyword evidence="2 4" id="KW-0238">DNA-binding</keyword>
<proteinExistence type="predicted"/>